<dbReference type="PANTHER" id="PTHR43668">
    <property type="entry name" value="ALLANTOINASE"/>
    <property type="match status" value="1"/>
</dbReference>
<dbReference type="STRING" id="203267.TWT_367"/>
<dbReference type="InterPro" id="IPR024403">
    <property type="entry name" value="DHOase_cat"/>
</dbReference>
<dbReference type="GO" id="GO:0004038">
    <property type="term" value="F:allantoinase activity"/>
    <property type="evidence" value="ECO:0007669"/>
    <property type="project" value="TreeGrafter"/>
</dbReference>
<dbReference type="Proteomes" id="UP000002200">
    <property type="component" value="Chromosome"/>
</dbReference>
<dbReference type="EC" id="3.5.2.3" evidence="3"/>
<dbReference type="KEGG" id="twh:TWT_367"/>
<dbReference type="RefSeq" id="WP_011102533.1">
    <property type="nucleotide sequence ID" value="NC_004572.3"/>
</dbReference>
<dbReference type="SUPFAM" id="SSF51556">
    <property type="entry name" value="Metallo-dependent hydrolases"/>
    <property type="match status" value="1"/>
</dbReference>
<dbReference type="SUPFAM" id="SSF51338">
    <property type="entry name" value="Composite domain of metallo-dependent hydrolases"/>
    <property type="match status" value="1"/>
</dbReference>
<dbReference type="CDD" id="cd01317">
    <property type="entry name" value="DHOase_IIa"/>
    <property type="match status" value="1"/>
</dbReference>
<dbReference type="InterPro" id="IPR004722">
    <property type="entry name" value="DHOase"/>
</dbReference>
<keyword evidence="1" id="KW-0665">Pyrimidine biosynthesis</keyword>
<evidence type="ECO:0000259" key="2">
    <source>
        <dbReference type="Pfam" id="PF12890"/>
    </source>
</evidence>
<sequence>MTRQSFFIKNVTLPGLGARTLFLSGGLIQEIICKDIEEHQFLSTKNTDKASCRVIDAEGFIALPGLVDLHTHLRNSRDGSIRDVTSAAIAGGYTTVSSMPNMHPVQDSPEAVNILKAIAKEDAVCDIRPVGAVTKGLRGNEITDMHSLLDAGVNIFSDDGNCVHDPGIMHQALSFAGRNNCVIAQHAQDPTLTKSAQGDTQGPIVAPKSLWPSIAESTIVARDILLARAANARLHVCHVSSQESVYAIAWGKSLGVQVTAEVTPHHLLFYDSLVMTGDTRFKVNPPLRSKESVECLRDALIRGVIDVVATDHAPHRNKSPFWHSAPNGMTGLEFSVSVIQKIFVNSGHLTWPEVVRIMSNKPAEILGMTPNTVKEGSAANFFLYNPDVTRFVTFDDSLGPSVNSPYAGMNLPGKVMYTFYEGRLVFEN</sequence>
<accession>Q83GD9</accession>
<organism evidence="3 4">
    <name type="scientific">Tropheryma whipplei (strain Twist)</name>
    <name type="common">Whipple's bacillus</name>
    <dbReference type="NCBI Taxonomy" id="203267"/>
    <lineage>
        <taxon>Bacteria</taxon>
        <taxon>Bacillati</taxon>
        <taxon>Actinomycetota</taxon>
        <taxon>Actinomycetes</taxon>
        <taxon>Micrococcales</taxon>
        <taxon>Tropherymataceae</taxon>
        <taxon>Tropheryma</taxon>
    </lineage>
</organism>
<dbReference type="EMBL" id="AE014184">
    <property type="protein sequence ID" value="AAO44464.1"/>
    <property type="molecule type" value="Genomic_DNA"/>
</dbReference>
<dbReference type="GO" id="GO:0005737">
    <property type="term" value="C:cytoplasm"/>
    <property type="evidence" value="ECO:0007669"/>
    <property type="project" value="TreeGrafter"/>
</dbReference>
<dbReference type="Gene3D" id="3.20.20.140">
    <property type="entry name" value="Metal-dependent hydrolases"/>
    <property type="match status" value="1"/>
</dbReference>
<evidence type="ECO:0000313" key="3">
    <source>
        <dbReference type="EMBL" id="AAO44464.1"/>
    </source>
</evidence>
<dbReference type="GO" id="GO:0046872">
    <property type="term" value="F:metal ion binding"/>
    <property type="evidence" value="ECO:0007669"/>
    <property type="project" value="InterPro"/>
</dbReference>
<dbReference type="HOGENOM" id="CLU_015572_1_0_11"/>
<dbReference type="Pfam" id="PF12890">
    <property type="entry name" value="DHOase"/>
    <property type="match status" value="1"/>
</dbReference>
<feature type="domain" description="Dihydroorotase catalytic" evidence="2">
    <location>
        <begin position="61"/>
        <end position="244"/>
    </location>
</feature>
<dbReference type="Gene3D" id="2.30.40.10">
    <property type="entry name" value="Urease, subunit C, domain 1"/>
    <property type="match status" value="1"/>
</dbReference>
<dbReference type="GO" id="GO:0006221">
    <property type="term" value="P:pyrimidine nucleotide biosynthetic process"/>
    <property type="evidence" value="ECO:0007669"/>
    <property type="project" value="UniProtKB-KW"/>
</dbReference>
<dbReference type="InterPro" id="IPR011059">
    <property type="entry name" value="Metal-dep_hydrolase_composite"/>
</dbReference>
<evidence type="ECO:0000313" key="4">
    <source>
        <dbReference type="Proteomes" id="UP000002200"/>
    </source>
</evidence>
<gene>
    <name evidence="3" type="primary">pyrC</name>
    <name evidence="3" type="ordered locus">TWT_367</name>
</gene>
<dbReference type="GO" id="GO:0006145">
    <property type="term" value="P:purine nucleobase catabolic process"/>
    <property type="evidence" value="ECO:0007669"/>
    <property type="project" value="TreeGrafter"/>
</dbReference>
<dbReference type="OrthoDB" id="9803027at2"/>
<protein>
    <submittedName>
        <fullName evidence="3">Dihydroorotase</fullName>
        <ecNumber evidence="3">3.5.2.3</ecNumber>
    </submittedName>
</protein>
<reference evidence="3 4" key="1">
    <citation type="journal article" date="2003" name="Genome Res.">
        <title>Tropheryma whipplei twist: a human pathogenic Actinobacteria with a reduced genome.</title>
        <authorList>
            <person name="Raoult D."/>
            <person name="Ogata H."/>
            <person name="Audic S."/>
            <person name="Robert C."/>
            <person name="Suhre K."/>
            <person name="Drancourt M."/>
            <person name="Claverie J.-M."/>
        </authorList>
    </citation>
    <scope>NUCLEOTIDE SEQUENCE [LARGE SCALE GENOMIC DNA]</scope>
    <source>
        <strain evidence="3 4">Twist</strain>
    </source>
</reference>
<keyword evidence="3" id="KW-0378">Hydrolase</keyword>
<dbReference type="eggNOG" id="COG0044">
    <property type="taxonomic scope" value="Bacteria"/>
</dbReference>
<dbReference type="InterPro" id="IPR032466">
    <property type="entry name" value="Metal_Hydrolase"/>
</dbReference>
<evidence type="ECO:0000256" key="1">
    <source>
        <dbReference type="ARBA" id="ARBA00022975"/>
    </source>
</evidence>
<keyword evidence="4" id="KW-1185">Reference proteome</keyword>
<proteinExistence type="predicted"/>
<name>Q83GD9_TROWT</name>
<dbReference type="NCBIfam" id="TIGR00857">
    <property type="entry name" value="pyrC_multi"/>
    <property type="match status" value="1"/>
</dbReference>
<dbReference type="PANTHER" id="PTHR43668:SF2">
    <property type="entry name" value="ALLANTOINASE"/>
    <property type="match status" value="1"/>
</dbReference>
<dbReference type="GO" id="GO:0004151">
    <property type="term" value="F:dihydroorotase activity"/>
    <property type="evidence" value="ECO:0007669"/>
    <property type="project" value="UniProtKB-EC"/>
</dbReference>
<dbReference type="InterPro" id="IPR050138">
    <property type="entry name" value="DHOase/Allantoinase_Hydrolase"/>
</dbReference>
<dbReference type="AlphaFoldDB" id="Q83GD9"/>